<gene>
    <name evidence="2" type="ORF">KQ657_002920</name>
</gene>
<accession>A0A9P8AGJ0</accession>
<comment type="caution">
    <text evidence="2">The sequence shown here is derived from an EMBL/GenBank/DDBJ whole genome shotgun (WGS) entry which is preliminary data.</text>
</comment>
<feature type="region of interest" description="Disordered" evidence="1">
    <location>
        <begin position="54"/>
        <end position="88"/>
    </location>
</feature>
<evidence type="ECO:0000256" key="1">
    <source>
        <dbReference type="SAM" id="MobiDB-lite"/>
    </source>
</evidence>
<dbReference type="GeneID" id="66116294"/>
<dbReference type="EMBL" id="JAHMUF010000025">
    <property type="protein sequence ID" value="KAG7191651.1"/>
    <property type="molecule type" value="Genomic_DNA"/>
</dbReference>
<evidence type="ECO:0000313" key="3">
    <source>
        <dbReference type="Proteomes" id="UP000790833"/>
    </source>
</evidence>
<evidence type="ECO:0000313" key="2">
    <source>
        <dbReference type="EMBL" id="KAG7191651.1"/>
    </source>
</evidence>
<protein>
    <submittedName>
        <fullName evidence="2">Uncharacterized protein</fullName>
    </submittedName>
</protein>
<organism evidence="2 3">
    <name type="scientific">Scheffersomyces spartinae</name>
    <dbReference type="NCBI Taxonomy" id="45513"/>
    <lineage>
        <taxon>Eukaryota</taxon>
        <taxon>Fungi</taxon>
        <taxon>Dikarya</taxon>
        <taxon>Ascomycota</taxon>
        <taxon>Saccharomycotina</taxon>
        <taxon>Pichiomycetes</taxon>
        <taxon>Debaryomycetaceae</taxon>
        <taxon>Scheffersomyces</taxon>
    </lineage>
</organism>
<dbReference type="Proteomes" id="UP000790833">
    <property type="component" value="Unassembled WGS sequence"/>
</dbReference>
<sequence length="88" mass="9655">MIPVSVKIALTLGAVVGAGVAVLHNKEMLFEIMERKLSQGAAYCESQAKRYSTKKDSQLYAEDSDNSDCEPVTPNETDIESDMIDELD</sequence>
<keyword evidence="3" id="KW-1185">Reference proteome</keyword>
<dbReference type="AlphaFoldDB" id="A0A9P8AGJ0"/>
<reference evidence="2" key="1">
    <citation type="submission" date="2021-03" db="EMBL/GenBank/DDBJ databases">
        <authorList>
            <person name="Palmer J.M."/>
        </authorList>
    </citation>
    <scope>NUCLEOTIDE SEQUENCE</scope>
    <source>
        <strain evidence="2">ARV_011</strain>
    </source>
</reference>
<feature type="compositionally biased region" description="Acidic residues" evidence="1">
    <location>
        <begin position="77"/>
        <end position="88"/>
    </location>
</feature>
<name>A0A9P8AGJ0_9ASCO</name>
<dbReference type="RefSeq" id="XP_043047203.1">
    <property type="nucleotide sequence ID" value="XM_043193667.1"/>
</dbReference>
<proteinExistence type="predicted"/>